<proteinExistence type="predicted"/>
<dbReference type="Proteomes" id="UP000236333">
    <property type="component" value="Unassembled WGS sequence"/>
</dbReference>
<gene>
    <name evidence="3" type="ORF">TSOC_015454</name>
</gene>
<sequence>MAAAASPLDSMTAGIAELFNAVAALSDSFAAKFETVIKSIDNLKTSVDELKGDVDELKGDVDELKGGMKQLMAKTSNSMLGSNDDLVVVPRSDGQLPDLAYPKTISTLVVAGNELTPGKATTSGWNKAKSKALLAFYEGQASASEASGDEEKSEASSRRRRLRLC</sequence>
<reference evidence="3 4" key="1">
    <citation type="journal article" date="2017" name="Mol. Biol. Evol.">
        <title>The 4-celled Tetrabaena socialis nuclear genome reveals the essential components for genetic control of cell number at the origin of multicellularity in the volvocine lineage.</title>
        <authorList>
            <person name="Featherston J."/>
            <person name="Arakaki Y."/>
            <person name="Hanschen E.R."/>
            <person name="Ferris P.J."/>
            <person name="Michod R.E."/>
            <person name="Olson B.J.S.C."/>
            <person name="Nozaki H."/>
            <person name="Durand P.M."/>
        </authorList>
    </citation>
    <scope>NUCLEOTIDE SEQUENCE [LARGE SCALE GENOMIC DNA]</scope>
    <source>
        <strain evidence="3 4">NIES-571</strain>
    </source>
</reference>
<keyword evidence="1" id="KW-0175">Coiled coil</keyword>
<accession>A0A2J7WH02</accession>
<dbReference type="EMBL" id="PGGS01005570">
    <property type="protein sequence ID" value="PNG62833.1"/>
    <property type="molecule type" value="Genomic_DNA"/>
</dbReference>
<evidence type="ECO:0000313" key="4">
    <source>
        <dbReference type="Proteomes" id="UP000236333"/>
    </source>
</evidence>
<dbReference type="Gene3D" id="1.20.5.340">
    <property type="match status" value="1"/>
</dbReference>
<comment type="caution">
    <text evidence="3">The sequence shown here is derived from an EMBL/GenBank/DDBJ whole genome shotgun (WGS) entry which is preliminary data.</text>
</comment>
<keyword evidence="4" id="KW-1185">Reference proteome</keyword>
<feature type="region of interest" description="Disordered" evidence="2">
    <location>
        <begin position="141"/>
        <end position="165"/>
    </location>
</feature>
<feature type="non-terminal residue" evidence="3">
    <location>
        <position position="165"/>
    </location>
</feature>
<organism evidence="3 4">
    <name type="scientific">Tetrabaena socialis</name>
    <dbReference type="NCBI Taxonomy" id="47790"/>
    <lineage>
        <taxon>Eukaryota</taxon>
        <taxon>Viridiplantae</taxon>
        <taxon>Chlorophyta</taxon>
        <taxon>core chlorophytes</taxon>
        <taxon>Chlorophyceae</taxon>
        <taxon>CS clade</taxon>
        <taxon>Chlamydomonadales</taxon>
        <taxon>Tetrabaenaceae</taxon>
        <taxon>Tetrabaena</taxon>
    </lineage>
</organism>
<dbReference type="OrthoDB" id="532937at2759"/>
<dbReference type="AlphaFoldDB" id="A0A2J7WH02"/>
<evidence type="ECO:0000256" key="1">
    <source>
        <dbReference type="SAM" id="Coils"/>
    </source>
</evidence>
<protein>
    <submittedName>
        <fullName evidence="3">Uncharacterized protein</fullName>
    </submittedName>
</protein>
<evidence type="ECO:0000313" key="3">
    <source>
        <dbReference type="EMBL" id="PNG62833.1"/>
    </source>
</evidence>
<feature type="coiled-coil region" evidence="1">
    <location>
        <begin position="40"/>
        <end position="74"/>
    </location>
</feature>
<name>A0A2J7WH02_9CHLO</name>
<evidence type="ECO:0000256" key="2">
    <source>
        <dbReference type="SAM" id="MobiDB-lite"/>
    </source>
</evidence>